<evidence type="ECO:0000313" key="12">
    <source>
        <dbReference type="Proteomes" id="UP000433483"/>
    </source>
</evidence>
<dbReference type="EMBL" id="QXFZ01001048">
    <property type="protein sequence ID" value="KAE9098179.1"/>
    <property type="molecule type" value="Genomic_DNA"/>
</dbReference>
<dbReference type="Proteomes" id="UP000437068">
    <property type="component" value="Unassembled WGS sequence"/>
</dbReference>
<evidence type="ECO:0000313" key="16">
    <source>
        <dbReference type="Proteomes" id="UP000441208"/>
    </source>
</evidence>
<evidence type="ECO:0000313" key="19">
    <source>
        <dbReference type="Proteomes" id="UP000486351"/>
    </source>
</evidence>
<dbReference type="EMBL" id="QXGE01001019">
    <property type="protein sequence ID" value="KAE9299185.1"/>
    <property type="molecule type" value="Genomic_DNA"/>
</dbReference>
<evidence type="ECO:0000313" key="8">
    <source>
        <dbReference type="EMBL" id="KAE9214585.1"/>
    </source>
</evidence>
<evidence type="ECO:0000313" key="2">
    <source>
        <dbReference type="EMBL" id="KAE8970755.1"/>
    </source>
</evidence>
<evidence type="ECO:0000313" key="17">
    <source>
        <dbReference type="Proteomes" id="UP000460718"/>
    </source>
</evidence>
<dbReference type="Proteomes" id="UP000440732">
    <property type="component" value="Unassembled WGS sequence"/>
</dbReference>
<evidence type="ECO:0000313" key="13">
    <source>
        <dbReference type="Proteomes" id="UP000437068"/>
    </source>
</evidence>
<evidence type="ECO:0000313" key="14">
    <source>
        <dbReference type="Proteomes" id="UP000440367"/>
    </source>
</evidence>
<reference evidence="11 12" key="1">
    <citation type="submission" date="2018-08" db="EMBL/GenBank/DDBJ databases">
        <title>Genomic investigation of the strawberry pathogen Phytophthora fragariae indicates pathogenicity is determined by transcriptional variation in three key races.</title>
        <authorList>
            <person name="Adams T.M."/>
            <person name="Armitage A.D."/>
            <person name="Sobczyk M.K."/>
            <person name="Bates H.J."/>
            <person name="Dunwell J.M."/>
            <person name="Nellist C.F."/>
            <person name="Harrison R.J."/>
        </authorList>
    </citation>
    <scope>NUCLEOTIDE SEQUENCE [LARGE SCALE GENOMIC DNA]</scope>
    <source>
        <strain evidence="9 13">A4</strain>
        <strain evidence="8 14">BC-1</strain>
        <strain evidence="7 18">BC-23</strain>
        <strain evidence="6 12">NOV-27</strain>
        <strain evidence="5 15">NOV-5</strain>
        <strain evidence="3 16">NOV-71</strain>
        <strain evidence="10 19">NOV-77</strain>
        <strain evidence="1 11">NOV-9</strain>
        <strain evidence="4 20">ONT-3</strain>
        <strain evidence="2 17">SCRP245</strain>
    </source>
</reference>
<evidence type="ECO:0000313" key="20">
    <source>
        <dbReference type="Proteomes" id="UP000488956"/>
    </source>
</evidence>
<dbReference type="EMBL" id="QXGC01001014">
    <property type="protein sequence ID" value="KAE9213692.1"/>
    <property type="molecule type" value="Genomic_DNA"/>
</dbReference>
<evidence type="ECO:0000313" key="10">
    <source>
        <dbReference type="EMBL" id="KAE9330878.1"/>
    </source>
</evidence>
<dbReference type="Proteomes" id="UP000440367">
    <property type="component" value="Unassembled WGS sequence"/>
</dbReference>
<dbReference type="Proteomes" id="UP000476176">
    <property type="component" value="Unassembled WGS sequence"/>
</dbReference>
<dbReference type="EMBL" id="QXGB01001014">
    <property type="protein sequence ID" value="KAE9198942.1"/>
    <property type="molecule type" value="Genomic_DNA"/>
</dbReference>
<protein>
    <submittedName>
        <fullName evidence="1">Uncharacterized protein</fullName>
    </submittedName>
</protein>
<evidence type="ECO:0000313" key="4">
    <source>
        <dbReference type="EMBL" id="KAE9098211.1"/>
    </source>
</evidence>
<evidence type="ECO:0000313" key="18">
    <source>
        <dbReference type="Proteomes" id="UP000476176"/>
    </source>
</evidence>
<dbReference type="Proteomes" id="UP000433483">
    <property type="component" value="Unassembled WGS sequence"/>
</dbReference>
<name>A0A6A3EIX0_9STRA</name>
<dbReference type="Proteomes" id="UP000441208">
    <property type="component" value="Unassembled WGS sequence"/>
</dbReference>
<evidence type="ECO:0000313" key="1">
    <source>
        <dbReference type="EMBL" id="KAE8932443.1"/>
    </source>
</evidence>
<proteinExistence type="predicted"/>
<sequence length="58" mass="6042">MRIVTAGALSASSDAVPHDEVELPRLGTTKLFTDDCAAHIKVQCNLVGVCSANFAPSI</sequence>
<evidence type="ECO:0000313" key="6">
    <source>
        <dbReference type="EMBL" id="KAE9198942.1"/>
    </source>
</evidence>
<evidence type="ECO:0000313" key="3">
    <source>
        <dbReference type="EMBL" id="KAE9098179.1"/>
    </source>
</evidence>
<keyword evidence="12" id="KW-1185">Reference proteome</keyword>
<evidence type="ECO:0000313" key="5">
    <source>
        <dbReference type="EMBL" id="KAE9144743.1"/>
    </source>
</evidence>
<evidence type="ECO:0000313" key="9">
    <source>
        <dbReference type="EMBL" id="KAE9299185.1"/>
    </source>
</evidence>
<dbReference type="EMBL" id="QXFX01001029">
    <property type="protein sequence ID" value="KAE9098211.1"/>
    <property type="molecule type" value="Genomic_DNA"/>
</dbReference>
<dbReference type="EMBL" id="QXGD01001106">
    <property type="protein sequence ID" value="KAE9214585.1"/>
    <property type="molecule type" value="Genomic_DNA"/>
</dbReference>
<dbReference type="Proteomes" id="UP000488956">
    <property type="component" value="Unassembled WGS sequence"/>
</dbReference>
<comment type="caution">
    <text evidence="1">The sequence shown here is derived from an EMBL/GenBank/DDBJ whole genome shotgun (WGS) entry which is preliminary data.</text>
</comment>
<dbReference type="Proteomes" id="UP000460718">
    <property type="component" value="Unassembled WGS sequence"/>
</dbReference>
<dbReference type="EMBL" id="QXFY01001026">
    <property type="protein sequence ID" value="KAE9330878.1"/>
    <property type="molecule type" value="Genomic_DNA"/>
</dbReference>
<dbReference type="EMBL" id="QXFW01003442">
    <property type="protein sequence ID" value="KAE8970755.1"/>
    <property type="molecule type" value="Genomic_DNA"/>
</dbReference>
<dbReference type="AlphaFoldDB" id="A0A6A3EIX0"/>
<accession>A0A6A3EIX0</accession>
<organism evidence="1 11">
    <name type="scientific">Phytophthora fragariae</name>
    <dbReference type="NCBI Taxonomy" id="53985"/>
    <lineage>
        <taxon>Eukaryota</taxon>
        <taxon>Sar</taxon>
        <taxon>Stramenopiles</taxon>
        <taxon>Oomycota</taxon>
        <taxon>Peronosporomycetes</taxon>
        <taxon>Peronosporales</taxon>
        <taxon>Peronosporaceae</taxon>
        <taxon>Phytophthora</taxon>
    </lineage>
</organism>
<dbReference type="EMBL" id="QXGF01001118">
    <property type="protein sequence ID" value="KAE8932443.1"/>
    <property type="molecule type" value="Genomic_DNA"/>
</dbReference>
<evidence type="ECO:0000313" key="11">
    <source>
        <dbReference type="Proteomes" id="UP000429523"/>
    </source>
</evidence>
<dbReference type="Proteomes" id="UP000429523">
    <property type="component" value="Unassembled WGS sequence"/>
</dbReference>
<evidence type="ECO:0000313" key="7">
    <source>
        <dbReference type="EMBL" id="KAE9213692.1"/>
    </source>
</evidence>
<dbReference type="EMBL" id="QXGA01000518">
    <property type="protein sequence ID" value="KAE9144743.1"/>
    <property type="molecule type" value="Genomic_DNA"/>
</dbReference>
<gene>
    <name evidence="9" type="ORF">PF001_g15558</name>
    <name evidence="8" type="ORF">PF002_g17625</name>
    <name evidence="7" type="ORF">PF004_g15266</name>
    <name evidence="6" type="ORF">PF005_g15940</name>
    <name evidence="5" type="ORF">PF006_g10351</name>
    <name evidence="3" type="ORF">PF007_g16361</name>
    <name evidence="10" type="ORF">PF008_g15638</name>
    <name evidence="1" type="ORF">PF009_g17524</name>
    <name evidence="4" type="ORF">PF010_g15646</name>
    <name evidence="2" type="ORF">PF011_g26297</name>
</gene>
<evidence type="ECO:0000313" key="15">
    <source>
        <dbReference type="Proteomes" id="UP000440732"/>
    </source>
</evidence>
<dbReference type="Proteomes" id="UP000486351">
    <property type="component" value="Unassembled WGS sequence"/>
</dbReference>